<evidence type="ECO:0000313" key="2">
    <source>
        <dbReference type="EMBL" id="OGL55333.1"/>
    </source>
</evidence>
<dbReference type="Pfam" id="PF00884">
    <property type="entry name" value="Sulfatase"/>
    <property type="match status" value="1"/>
</dbReference>
<evidence type="ECO:0000313" key="3">
    <source>
        <dbReference type="Proteomes" id="UP000178082"/>
    </source>
</evidence>
<dbReference type="InterPro" id="IPR000917">
    <property type="entry name" value="Sulfatase_N"/>
</dbReference>
<gene>
    <name evidence="2" type="ORF">A3G31_04845</name>
</gene>
<evidence type="ECO:0000259" key="1">
    <source>
        <dbReference type="Pfam" id="PF00884"/>
    </source>
</evidence>
<name>A0A1F7SNK0_9BACT</name>
<feature type="domain" description="Sulfatase N-terminal" evidence="1">
    <location>
        <begin position="47"/>
        <end position="352"/>
    </location>
</feature>
<sequence>MFIFRQEKMMLRQKNLKLPYTGLFFTVLILLLSINCTQKKPVKDLDIVLISIDTLRTDHLGCYGYSRNTSPNIDRIAKEGVLFKNVISSSSWTSPAMASLFTSLYTSKHGVIHGVMKEGKVYSQEVFSDSLVRIPTVLKKHGYFTMGFSSNPHMTKALGFSKDFDIFVYGKYFNARKINKAALGFKKKNLPKNKKLFLWVHYFDPHWKYNPMKPWIDEYSKNITMKNFNEIKLKQNPKEFIMEYKLKENKELIKFLMDCYDSEINFTDEALGNLLRRLNLDKDKTLIIIVADHGEEFFEHNDFTHGNNLYNETLRIPLIIKFPRSMNVKGMSIKENVGIIDVFPTILDALNIPQESTFDGKSLLPLIVKRKGYDKRVIMSELYRDKNTALSSNQGKWKYIHDYKDNKTELFDLETDKNEKINLADKNSDVKQLMESHIVKFLDSLKGRSKIKREVITPDEKTIKELKSLGYVE</sequence>
<accession>A0A1F7SNK0</accession>
<dbReference type="CDD" id="cd16148">
    <property type="entry name" value="sulfatase_like"/>
    <property type="match status" value="1"/>
</dbReference>
<protein>
    <recommendedName>
        <fullName evidence="1">Sulfatase N-terminal domain-containing protein</fullName>
    </recommendedName>
</protein>
<dbReference type="AlphaFoldDB" id="A0A1F7SNK0"/>
<dbReference type="Gene3D" id="3.40.720.10">
    <property type="entry name" value="Alkaline Phosphatase, subunit A"/>
    <property type="match status" value="1"/>
</dbReference>
<organism evidence="2 3">
    <name type="scientific">Candidatus Schekmanbacteria bacterium RIFCSPLOWO2_12_FULL_38_15</name>
    <dbReference type="NCBI Taxonomy" id="1817883"/>
    <lineage>
        <taxon>Bacteria</taxon>
        <taxon>Candidatus Schekmaniibacteriota</taxon>
    </lineage>
</organism>
<dbReference type="Gene3D" id="3.30.1120.10">
    <property type="match status" value="1"/>
</dbReference>
<dbReference type="PANTHER" id="PTHR43751">
    <property type="entry name" value="SULFATASE"/>
    <property type="match status" value="1"/>
</dbReference>
<dbReference type="EMBL" id="MGDI01000002">
    <property type="protein sequence ID" value="OGL55333.1"/>
    <property type="molecule type" value="Genomic_DNA"/>
</dbReference>
<comment type="caution">
    <text evidence="2">The sequence shown here is derived from an EMBL/GenBank/DDBJ whole genome shotgun (WGS) entry which is preliminary data.</text>
</comment>
<dbReference type="STRING" id="1817883.A3G31_04845"/>
<reference evidence="2 3" key="1">
    <citation type="journal article" date="2016" name="Nat. Commun.">
        <title>Thousands of microbial genomes shed light on interconnected biogeochemical processes in an aquifer system.</title>
        <authorList>
            <person name="Anantharaman K."/>
            <person name="Brown C.T."/>
            <person name="Hug L.A."/>
            <person name="Sharon I."/>
            <person name="Castelle C.J."/>
            <person name="Probst A.J."/>
            <person name="Thomas B.C."/>
            <person name="Singh A."/>
            <person name="Wilkins M.J."/>
            <person name="Karaoz U."/>
            <person name="Brodie E.L."/>
            <person name="Williams K.H."/>
            <person name="Hubbard S.S."/>
            <person name="Banfield J.F."/>
        </authorList>
    </citation>
    <scope>NUCLEOTIDE SEQUENCE [LARGE SCALE GENOMIC DNA]</scope>
</reference>
<proteinExistence type="predicted"/>
<dbReference type="InterPro" id="IPR052701">
    <property type="entry name" value="GAG_Ulvan_Degrading_Sulfatases"/>
</dbReference>
<dbReference type="PANTHER" id="PTHR43751:SF3">
    <property type="entry name" value="SULFATASE N-TERMINAL DOMAIN-CONTAINING PROTEIN"/>
    <property type="match status" value="1"/>
</dbReference>
<dbReference type="SUPFAM" id="SSF53649">
    <property type="entry name" value="Alkaline phosphatase-like"/>
    <property type="match status" value="1"/>
</dbReference>
<dbReference type="Proteomes" id="UP000178082">
    <property type="component" value="Unassembled WGS sequence"/>
</dbReference>
<dbReference type="InterPro" id="IPR017850">
    <property type="entry name" value="Alkaline_phosphatase_core_sf"/>
</dbReference>